<keyword evidence="2" id="KW-1185">Reference proteome</keyword>
<comment type="caution">
    <text evidence="1">The sequence shown here is derived from an EMBL/GenBank/DDBJ whole genome shotgun (WGS) entry which is preliminary data.</text>
</comment>
<dbReference type="RefSeq" id="WP_192765909.1">
    <property type="nucleotide sequence ID" value="NZ_JADBEB010000001.1"/>
</dbReference>
<gene>
    <name evidence="1" type="ORF">H4W31_001412</name>
</gene>
<dbReference type="AlphaFoldDB" id="A0A927R3R1"/>
<evidence type="ECO:0000313" key="2">
    <source>
        <dbReference type="Proteomes" id="UP000649753"/>
    </source>
</evidence>
<accession>A0A927R3R1</accession>
<sequence length="310" mass="34347">MLTLGEVHTGLLQNSGSLSLEHTTGLLDLLVGQRVRRSERPIAYVVSPDQLTGVDCRLPSGSGRSSRGVGTVVSHAAMTGGHVLQGSTYTQLDRAVSNRRLVWSHYLSRPGWVETIGKIDVRDVSRGFLGPTYQPQTLNLGAISARLMDAVQSSARLDRQPPFRTKRTRLRWSVIPAAEDSTEARGTFRVESDTLRTLELTAPQHDVPALVELCEDLALHDWLLTTLLSLMETSLTGSGTRAQKIDRLRPAIDCLLHLWMPAARLDESVLPVWRALEHRPGFTRQWQASVTRIRDQVTLSTIALLEAPTR</sequence>
<dbReference type="NCBIfam" id="NF040565">
    <property type="entry name" value="SCO2521_fam"/>
    <property type="match status" value="1"/>
</dbReference>
<name>A0A927R3R1_9ACTN</name>
<dbReference type="Proteomes" id="UP000649753">
    <property type="component" value="Unassembled WGS sequence"/>
</dbReference>
<reference evidence="1" key="1">
    <citation type="submission" date="2020-10" db="EMBL/GenBank/DDBJ databases">
        <title>Sequencing the genomes of 1000 actinobacteria strains.</title>
        <authorList>
            <person name="Klenk H.-P."/>
        </authorList>
    </citation>
    <scope>NUCLEOTIDE SEQUENCE</scope>
    <source>
        <strain evidence="1">DSM 46832</strain>
    </source>
</reference>
<organism evidence="1 2">
    <name type="scientific">Plantactinospora soyae</name>
    <dbReference type="NCBI Taxonomy" id="1544732"/>
    <lineage>
        <taxon>Bacteria</taxon>
        <taxon>Bacillati</taxon>
        <taxon>Actinomycetota</taxon>
        <taxon>Actinomycetes</taxon>
        <taxon>Micromonosporales</taxon>
        <taxon>Micromonosporaceae</taxon>
        <taxon>Plantactinospora</taxon>
    </lineage>
</organism>
<dbReference type="EMBL" id="JADBEB010000001">
    <property type="protein sequence ID" value="MBE1485774.1"/>
    <property type="molecule type" value="Genomic_DNA"/>
</dbReference>
<evidence type="ECO:0000313" key="1">
    <source>
        <dbReference type="EMBL" id="MBE1485774.1"/>
    </source>
</evidence>
<dbReference type="InterPro" id="IPR049749">
    <property type="entry name" value="SCO2521-like"/>
</dbReference>
<protein>
    <submittedName>
        <fullName evidence="1">Uncharacterized protein</fullName>
    </submittedName>
</protein>
<proteinExistence type="predicted"/>